<feature type="domain" description="VWFA" evidence="2">
    <location>
        <begin position="1127"/>
        <end position="1289"/>
    </location>
</feature>
<feature type="region of interest" description="Disordered" evidence="1">
    <location>
        <begin position="859"/>
        <end position="903"/>
    </location>
</feature>
<name>A0ABN6K309_9ACTO</name>
<dbReference type="SUPFAM" id="SSF53300">
    <property type="entry name" value="vWA-like"/>
    <property type="match status" value="1"/>
</dbReference>
<dbReference type="RefSeq" id="WP_223910270.1">
    <property type="nucleotide sequence ID" value="NZ_AP025017.1"/>
</dbReference>
<gene>
    <name evidence="3" type="ORF">MANAM107_03210</name>
</gene>
<dbReference type="InterPro" id="IPR043737">
    <property type="entry name" value="DUF5682"/>
</dbReference>
<feature type="compositionally biased region" description="Low complexity" evidence="1">
    <location>
        <begin position="862"/>
        <end position="874"/>
    </location>
</feature>
<evidence type="ECO:0000256" key="1">
    <source>
        <dbReference type="SAM" id="MobiDB-lite"/>
    </source>
</evidence>
<organism evidence="3 4">
    <name type="scientific">Actinomyces capricornis</name>
    <dbReference type="NCBI Taxonomy" id="2755559"/>
    <lineage>
        <taxon>Bacteria</taxon>
        <taxon>Bacillati</taxon>
        <taxon>Actinomycetota</taxon>
        <taxon>Actinomycetes</taxon>
        <taxon>Actinomycetales</taxon>
        <taxon>Actinomycetaceae</taxon>
        <taxon>Actinomyces</taxon>
    </lineage>
</organism>
<evidence type="ECO:0000313" key="4">
    <source>
        <dbReference type="Proteomes" id="UP000824496"/>
    </source>
</evidence>
<proteinExistence type="predicted"/>
<dbReference type="Proteomes" id="UP000824496">
    <property type="component" value="Chromosome"/>
</dbReference>
<keyword evidence="4" id="KW-1185">Reference proteome</keyword>
<dbReference type="PANTHER" id="PTHR30634:SF16">
    <property type="entry name" value="OUTER-MEMBRANE LIPOPROTEIN LOLB"/>
    <property type="match status" value="1"/>
</dbReference>
<evidence type="ECO:0000313" key="3">
    <source>
        <dbReference type="EMBL" id="BDA63487.1"/>
    </source>
</evidence>
<dbReference type="Pfam" id="PF05762">
    <property type="entry name" value="VWA_CoxE"/>
    <property type="match status" value="1"/>
</dbReference>
<dbReference type="Pfam" id="PF18934">
    <property type="entry name" value="DUF5682"/>
    <property type="match status" value="1"/>
</dbReference>
<dbReference type="InterPro" id="IPR002035">
    <property type="entry name" value="VWF_A"/>
</dbReference>
<dbReference type="SMART" id="SM00327">
    <property type="entry name" value="VWA"/>
    <property type="match status" value="1"/>
</dbReference>
<protein>
    <recommendedName>
        <fullName evidence="2">VWFA domain-containing protein</fullName>
    </recommendedName>
</protein>
<evidence type="ECO:0000259" key="2">
    <source>
        <dbReference type="SMART" id="SM00327"/>
    </source>
</evidence>
<dbReference type="Gene3D" id="3.40.50.410">
    <property type="entry name" value="von Willebrand factor, type A domain"/>
    <property type="match status" value="1"/>
</dbReference>
<dbReference type="InterPro" id="IPR050458">
    <property type="entry name" value="LolB"/>
</dbReference>
<reference evidence="3 4" key="1">
    <citation type="submission" date="2021-08" db="EMBL/GenBank/DDBJ databases">
        <title>Whole genome sequence of novel Actinomyces species strain MAS-1.</title>
        <authorList>
            <person name="Saito M."/>
            <person name="Kuwahara N."/>
            <person name="Takizawa T."/>
            <person name="Gotouda H."/>
            <person name="Ochiai T."/>
        </authorList>
    </citation>
    <scope>NUCLEOTIDE SEQUENCE [LARGE SCALE GENOMIC DNA]</scope>
    <source>
        <strain evidence="3 4">MAS-1</strain>
    </source>
</reference>
<dbReference type="InterPro" id="IPR036465">
    <property type="entry name" value="vWFA_dom_sf"/>
</dbReference>
<dbReference type="EMBL" id="AP025017">
    <property type="protein sequence ID" value="BDA63487.1"/>
    <property type="molecule type" value="Genomic_DNA"/>
</dbReference>
<accession>A0ABN6K309</accession>
<dbReference type="InterPro" id="IPR008912">
    <property type="entry name" value="Uncharacterised_CoxE"/>
</dbReference>
<sequence>MRSPTPSAPVPARLQRALDSLSAWGERGVHLAAIRHHSPACALALQSLLEEVRPTTVLIEGPSEYTALLPALQDEQTRPPVAVLSLGAATGPAVGPTAPGPAGAPAGGALAAYYPLAEFSPEWVALRWAGRHGARAAFIDRSAQALLEGAAGGAGDRAGRAAARTLQAEHHLAHSAAMEALARRLGCRDHDELWEHLFENRSTGDLRSWSPFFAQTLAWAATARLDARREDLEGDGTLEREAVMSRALDEHLPACAVSPARTAGATGGDGGGGAGPGPLVVVTGAFHALALLEALDGAAPAEAPGEAAVPGRVAPAQREAGPCWLIRYDYARLDALRGYGAGMPSPSLWQRAWRVRQADGRSGPRALATGVALEVIEALREAGEPVGTAQAQEAAAHALGLAELRGHAWPGRSDLLDALSSCLVKGEGGLNGPLGRAVARVFADPQLGRIPTGTTSPPLLEEVRARARALRLVISDSAERRTVLDTARRPAHRARREFLARTRFAGIGFARQVGGADIVAGTGMGRLTEEWAYAWTPQVETALIRASGTAPSLEALIASRIAERLQAGPTVPELVELLTQMVVMGMGGQAAALCARLESVLARAGLDELVGALHGVLTLTEGTGRLDTGALEPWLRSALGEGVRTAARLLAGLAAIPETAEDTARDAVETLIALRDLLTRLGAQDQAPQEREAVARQVEALSRSRWAPPMVVGSCTGIAALAGRLDQEEVAAAVAAHLGAGADPQRSAGFLIGLVRTSPDLVLHAPGTLEAMTRAIVAMSQDAFLTVLPDLRRAFTALRPRETHRLAAQVARLTGVRTSDIDAVRMVSPELASRGLLLERDLVAGLERDALSQWVGSGGTTAAGSAGASEAAGAGHHRPHWPIRAAPGPEPDSSADPGSADEGAEPVLDAAVATRRWRLILGRYAEPRLARHTQDQGLDETLGHLYDREYRSRGHQLCPAPGSARQEESTRPGGLGPSVLQTVTWLATARELFPASALERMEADALTRYGLTDLLADPAVVESIEADPDLAAALLRHRGTMPPQLSEGIRALVAKVVRDVVARLRPQLTTALSAPRQNHRRSPHACARDLDWRGTIRANLGHVDPATARMIVQDMRFVARQQRRNLTWDIIILVDQSGSMADSLIHSAVTASILAGLPGLSLRLLAFDTAVVDLTDMACDPVEVLMTCQLGGGTDIAGAMAFAAQQVRWPTRTLIALVSDFGEGGSLSALLETVHTLAGGGVRMLGLAALNEHGRACFDREIAEDLAGAGMSVAAMTPDRFAEYLAQVMS</sequence>
<dbReference type="PANTHER" id="PTHR30634">
    <property type="entry name" value="OUTER MEMBRANE LOLAB LIPOPROTEIN INSERTION APPARATUS"/>
    <property type="match status" value="1"/>
</dbReference>